<dbReference type="Gene3D" id="1.10.10.10">
    <property type="entry name" value="Winged helix-like DNA-binding domain superfamily/Winged helix DNA-binding domain"/>
    <property type="match status" value="1"/>
</dbReference>
<dbReference type="PANTHER" id="PTHR10815:SF5">
    <property type="entry name" value="METHYLATED-DNA--PROTEIN-CYSTEINE METHYLTRANSFERASE"/>
    <property type="match status" value="1"/>
</dbReference>
<dbReference type="InterPro" id="IPR014048">
    <property type="entry name" value="MethylDNA_cys_MeTrfase_DNA-bd"/>
</dbReference>
<evidence type="ECO:0000256" key="3">
    <source>
        <dbReference type="ARBA" id="ARBA00015377"/>
    </source>
</evidence>
<dbReference type="PANTHER" id="PTHR10815">
    <property type="entry name" value="METHYLATED-DNA--PROTEIN-CYSTEINE METHYLTRANSFERASE"/>
    <property type="match status" value="1"/>
</dbReference>
<proteinExistence type="inferred from homology"/>
<evidence type="ECO:0000256" key="6">
    <source>
        <dbReference type="ARBA" id="ARBA00022763"/>
    </source>
</evidence>
<keyword evidence="7" id="KW-0234">DNA repair</keyword>
<dbReference type="EMBL" id="CASHTH010003280">
    <property type="protein sequence ID" value="CAI8042677.1"/>
    <property type="molecule type" value="Genomic_DNA"/>
</dbReference>
<evidence type="ECO:0000313" key="14">
    <source>
        <dbReference type="Proteomes" id="UP001174909"/>
    </source>
</evidence>
<feature type="domain" description="Methylated-DNA-[protein]-cysteine S-methyltransferase DNA binding" evidence="12">
    <location>
        <begin position="94"/>
        <end position="132"/>
    </location>
</feature>
<evidence type="ECO:0000256" key="7">
    <source>
        <dbReference type="ARBA" id="ARBA00023204"/>
    </source>
</evidence>
<dbReference type="AlphaFoldDB" id="A0AA35T7J6"/>
<comment type="caution">
    <text evidence="13">The sequence shown here is derived from an EMBL/GenBank/DDBJ whole genome shotgun (WGS) entry which is preliminary data.</text>
</comment>
<protein>
    <recommendedName>
        <fullName evidence="3">Methylated-DNA--protein-cysteine methyltransferase</fullName>
    </recommendedName>
    <alternativeName>
        <fullName evidence="8">6-O-methylguanine-DNA methyltransferase</fullName>
    </alternativeName>
    <alternativeName>
        <fullName evidence="9">O-6-methylguanine-DNA-alkyltransferase</fullName>
    </alternativeName>
</protein>
<keyword evidence="6" id="KW-0227">DNA damage</keyword>
<evidence type="ECO:0000256" key="4">
    <source>
        <dbReference type="ARBA" id="ARBA00022603"/>
    </source>
</evidence>
<evidence type="ECO:0000256" key="5">
    <source>
        <dbReference type="ARBA" id="ARBA00022679"/>
    </source>
</evidence>
<keyword evidence="5" id="KW-0808">Transferase</keyword>
<dbReference type="PROSITE" id="PS00374">
    <property type="entry name" value="MGMT"/>
    <property type="match status" value="1"/>
</dbReference>
<evidence type="ECO:0000256" key="11">
    <source>
        <dbReference type="SAM" id="MobiDB-lite"/>
    </source>
</evidence>
<evidence type="ECO:0000256" key="9">
    <source>
        <dbReference type="ARBA" id="ARBA00031621"/>
    </source>
</evidence>
<reference evidence="13" key="1">
    <citation type="submission" date="2023-03" db="EMBL/GenBank/DDBJ databases">
        <authorList>
            <person name="Steffen K."/>
            <person name="Cardenas P."/>
        </authorList>
    </citation>
    <scope>NUCLEOTIDE SEQUENCE</scope>
</reference>
<keyword evidence="14" id="KW-1185">Reference proteome</keyword>
<dbReference type="InterPro" id="IPR036631">
    <property type="entry name" value="MGMT_N_sf"/>
</dbReference>
<evidence type="ECO:0000256" key="8">
    <source>
        <dbReference type="ARBA" id="ARBA00030795"/>
    </source>
</evidence>
<evidence type="ECO:0000256" key="1">
    <source>
        <dbReference type="ARBA" id="ARBA00001286"/>
    </source>
</evidence>
<dbReference type="GO" id="GO:0003908">
    <property type="term" value="F:methylated-DNA-[protein]-cysteine S-methyltransferase activity"/>
    <property type="evidence" value="ECO:0007669"/>
    <property type="project" value="UniProtKB-EC"/>
</dbReference>
<dbReference type="Pfam" id="PF01035">
    <property type="entry name" value="DNA_binding_1"/>
    <property type="match status" value="1"/>
</dbReference>
<evidence type="ECO:0000313" key="13">
    <source>
        <dbReference type="EMBL" id="CAI8042677.1"/>
    </source>
</evidence>
<evidence type="ECO:0000259" key="12">
    <source>
        <dbReference type="Pfam" id="PF01035"/>
    </source>
</evidence>
<dbReference type="GO" id="GO:0006281">
    <property type="term" value="P:DNA repair"/>
    <property type="evidence" value="ECO:0007669"/>
    <property type="project" value="UniProtKB-KW"/>
</dbReference>
<dbReference type="GO" id="GO:0032259">
    <property type="term" value="P:methylation"/>
    <property type="evidence" value="ECO:0007669"/>
    <property type="project" value="UniProtKB-KW"/>
</dbReference>
<keyword evidence="4 13" id="KW-0489">Methyltransferase</keyword>
<evidence type="ECO:0000256" key="10">
    <source>
        <dbReference type="ARBA" id="ARBA00049348"/>
    </source>
</evidence>
<name>A0AA35T7J6_GEOBA</name>
<dbReference type="InterPro" id="IPR036388">
    <property type="entry name" value="WH-like_DNA-bd_sf"/>
</dbReference>
<accession>A0AA35T7J6</accession>
<comment type="catalytic activity">
    <reaction evidence="1">
        <text>a 4-O-methyl-thymidine in DNA + L-cysteinyl-[protein] = a thymidine in DNA + S-methyl-L-cysteinyl-[protein]</text>
        <dbReference type="Rhea" id="RHEA:53428"/>
        <dbReference type="Rhea" id="RHEA-COMP:10131"/>
        <dbReference type="Rhea" id="RHEA-COMP:10132"/>
        <dbReference type="Rhea" id="RHEA-COMP:13555"/>
        <dbReference type="Rhea" id="RHEA-COMP:13556"/>
        <dbReference type="ChEBI" id="CHEBI:29950"/>
        <dbReference type="ChEBI" id="CHEBI:82612"/>
        <dbReference type="ChEBI" id="CHEBI:137386"/>
        <dbReference type="ChEBI" id="CHEBI:137387"/>
        <dbReference type="EC" id="2.1.1.63"/>
    </reaction>
</comment>
<dbReference type="InterPro" id="IPR036217">
    <property type="entry name" value="MethylDNA_cys_MeTrfase_DNAb"/>
</dbReference>
<organism evidence="13 14">
    <name type="scientific">Geodia barretti</name>
    <name type="common">Barrett's horny sponge</name>
    <dbReference type="NCBI Taxonomy" id="519541"/>
    <lineage>
        <taxon>Eukaryota</taxon>
        <taxon>Metazoa</taxon>
        <taxon>Porifera</taxon>
        <taxon>Demospongiae</taxon>
        <taxon>Heteroscleromorpha</taxon>
        <taxon>Tetractinellida</taxon>
        <taxon>Astrophorina</taxon>
        <taxon>Geodiidae</taxon>
        <taxon>Geodia</taxon>
    </lineage>
</organism>
<dbReference type="SUPFAM" id="SSF53155">
    <property type="entry name" value="Methylated DNA-protein cysteine methyltransferase domain"/>
    <property type="match status" value="1"/>
</dbReference>
<comment type="similarity">
    <text evidence="2">Belongs to the MGMT family.</text>
</comment>
<feature type="region of interest" description="Disordered" evidence="11">
    <location>
        <begin position="64"/>
        <end position="102"/>
    </location>
</feature>
<comment type="catalytic activity">
    <reaction evidence="10">
        <text>a 6-O-methyl-2'-deoxyguanosine in DNA + L-cysteinyl-[protein] = S-methyl-L-cysteinyl-[protein] + a 2'-deoxyguanosine in DNA</text>
        <dbReference type="Rhea" id="RHEA:24000"/>
        <dbReference type="Rhea" id="RHEA-COMP:10131"/>
        <dbReference type="Rhea" id="RHEA-COMP:10132"/>
        <dbReference type="Rhea" id="RHEA-COMP:11367"/>
        <dbReference type="Rhea" id="RHEA-COMP:11368"/>
        <dbReference type="ChEBI" id="CHEBI:29950"/>
        <dbReference type="ChEBI" id="CHEBI:82612"/>
        <dbReference type="ChEBI" id="CHEBI:85445"/>
        <dbReference type="ChEBI" id="CHEBI:85448"/>
        <dbReference type="EC" id="2.1.1.63"/>
    </reaction>
</comment>
<gene>
    <name evidence="13" type="ORF">GBAR_LOCUS23661</name>
</gene>
<dbReference type="Proteomes" id="UP001174909">
    <property type="component" value="Unassembled WGS sequence"/>
</dbReference>
<dbReference type="SUPFAM" id="SSF46767">
    <property type="entry name" value="Methylated DNA-protein cysteine methyltransferase, C-terminal domain"/>
    <property type="match status" value="1"/>
</dbReference>
<dbReference type="InterPro" id="IPR001497">
    <property type="entry name" value="MethylDNA_cys_MeTrfase_AS"/>
</dbReference>
<evidence type="ECO:0000256" key="2">
    <source>
        <dbReference type="ARBA" id="ARBA00008711"/>
    </source>
</evidence>
<dbReference type="Gene3D" id="3.30.160.70">
    <property type="entry name" value="Methylated DNA-protein cysteine methyltransferase domain"/>
    <property type="match status" value="1"/>
</dbReference>
<sequence length="170" mass="18803">MISFREGRYPGKVADGWQRGGAVVADAREQLGEYFAGRRRLFDLPLAPSGTAFQLRACGRRFRTYPTAPPAPTASRRGPWDSHGRSAPWGRPTGATRSPSSFPCHRVIGGDGRLTGYAGGLDIKKFLIELERRHVNAAEWTARSPGGLRPVVVRDLYSRETAQREQSHET</sequence>